<name>W8AGU6_CERCA</name>
<organism evidence="1">
    <name type="scientific">Ceratitis capitata</name>
    <name type="common">Mediterranean fruit fly</name>
    <name type="synonym">Tephritis capitata</name>
    <dbReference type="NCBI Taxonomy" id="7213"/>
    <lineage>
        <taxon>Eukaryota</taxon>
        <taxon>Metazoa</taxon>
        <taxon>Ecdysozoa</taxon>
        <taxon>Arthropoda</taxon>
        <taxon>Hexapoda</taxon>
        <taxon>Insecta</taxon>
        <taxon>Pterygota</taxon>
        <taxon>Neoptera</taxon>
        <taxon>Endopterygota</taxon>
        <taxon>Diptera</taxon>
        <taxon>Brachycera</taxon>
        <taxon>Muscomorpha</taxon>
        <taxon>Tephritoidea</taxon>
        <taxon>Tephritidae</taxon>
        <taxon>Ceratitis</taxon>
        <taxon>Ceratitis</taxon>
    </lineage>
</organism>
<accession>W8AGU6</accession>
<sequence>MNVSSASIIIVPAVETCGCFGTPKCVLFNFVGSIASAATTPTTEPKHCIIMNRQHISKLIEPTTSALIVTAGLKWQVLRRPRTCDTPANTKPKPKAICSIEAPAEGESDRFNASCGSIYCCAIVRMKVKAMAKVPKNSVANKIILVLVQSSNPRNSRTTLLSWLTLVSDIFERNLFCFFFYEYFKNISKNERHY</sequence>
<reference evidence="1" key="2">
    <citation type="journal article" date="2014" name="BMC Genomics">
        <title>A genomic perspective to assessing quality of mass-reared SIT flies used in Mediterranean fruit fly (Ceratitis capitata) eradication in California.</title>
        <authorList>
            <person name="Calla B."/>
            <person name="Hall B."/>
            <person name="Hou S."/>
            <person name="Geib S.M."/>
        </authorList>
    </citation>
    <scope>NUCLEOTIDE SEQUENCE</scope>
</reference>
<proteinExistence type="evidence at transcript level"/>
<dbReference type="EMBL" id="GAMC01021688">
    <property type="protein sequence ID" value="JAB84867.1"/>
    <property type="molecule type" value="mRNA"/>
</dbReference>
<dbReference type="AlphaFoldDB" id="W8AGU6"/>
<protein>
    <submittedName>
        <fullName evidence="1">Uncharacterized protein</fullName>
    </submittedName>
</protein>
<reference evidence="1" key="1">
    <citation type="submission" date="2013-07" db="EMBL/GenBank/DDBJ databases">
        <authorList>
            <person name="Geib S."/>
        </authorList>
    </citation>
    <scope>NUCLEOTIDE SEQUENCE</scope>
</reference>
<evidence type="ECO:0000313" key="1">
    <source>
        <dbReference type="EMBL" id="JAB84867.1"/>
    </source>
</evidence>